<evidence type="ECO:0000259" key="3">
    <source>
        <dbReference type="PROSITE" id="PS51184"/>
    </source>
</evidence>
<dbReference type="Gene3D" id="1.20.1280.50">
    <property type="match status" value="1"/>
</dbReference>
<evidence type="ECO:0000313" key="5">
    <source>
        <dbReference type="Proteomes" id="UP000799776"/>
    </source>
</evidence>
<dbReference type="Gene3D" id="2.60.120.650">
    <property type="entry name" value="Cupin"/>
    <property type="match status" value="1"/>
</dbReference>
<dbReference type="Pfam" id="PF12937">
    <property type="entry name" value="F-box-like"/>
    <property type="match status" value="1"/>
</dbReference>
<gene>
    <name evidence="4" type="ORF">K490DRAFT_39878</name>
</gene>
<keyword evidence="5" id="KW-1185">Reference proteome</keyword>
<feature type="region of interest" description="Disordered" evidence="1">
    <location>
        <begin position="486"/>
        <end position="512"/>
    </location>
</feature>
<dbReference type="PROSITE" id="PS50181">
    <property type="entry name" value="FBOX"/>
    <property type="match status" value="1"/>
</dbReference>
<dbReference type="GO" id="GO:0005634">
    <property type="term" value="C:nucleus"/>
    <property type="evidence" value="ECO:0007669"/>
    <property type="project" value="TreeGrafter"/>
</dbReference>
<dbReference type="SUPFAM" id="SSF81383">
    <property type="entry name" value="F-box domain"/>
    <property type="match status" value="1"/>
</dbReference>
<dbReference type="InterPro" id="IPR001810">
    <property type="entry name" value="F-box_dom"/>
</dbReference>
<dbReference type="Proteomes" id="UP000799776">
    <property type="component" value="Unassembled WGS sequence"/>
</dbReference>
<dbReference type="PANTHER" id="PTHR12480">
    <property type="entry name" value="ARGININE DEMETHYLASE AND LYSYL-HYDROXYLASE JMJD"/>
    <property type="match status" value="1"/>
</dbReference>
<dbReference type="InterPro" id="IPR036047">
    <property type="entry name" value="F-box-like_dom_sf"/>
</dbReference>
<dbReference type="EMBL" id="ML978717">
    <property type="protein sequence ID" value="KAF2088175.1"/>
    <property type="molecule type" value="Genomic_DNA"/>
</dbReference>
<accession>A0A9P4HZP7</accession>
<protein>
    <submittedName>
        <fullName evidence="4">F-box domain-containing protein</fullName>
    </submittedName>
</protein>
<evidence type="ECO:0000256" key="1">
    <source>
        <dbReference type="SAM" id="MobiDB-lite"/>
    </source>
</evidence>
<dbReference type="PROSITE" id="PS51184">
    <property type="entry name" value="JMJC"/>
    <property type="match status" value="1"/>
</dbReference>
<evidence type="ECO:0000313" key="4">
    <source>
        <dbReference type="EMBL" id="KAF2088175.1"/>
    </source>
</evidence>
<dbReference type="AlphaFoldDB" id="A0A9P4HZP7"/>
<dbReference type="InterPro" id="IPR003347">
    <property type="entry name" value="JmjC_dom"/>
</dbReference>
<name>A0A9P4HZP7_9PEZI</name>
<dbReference type="Pfam" id="PF13621">
    <property type="entry name" value="Cupin_8"/>
    <property type="match status" value="1"/>
</dbReference>
<dbReference type="InterPro" id="IPR041667">
    <property type="entry name" value="Cupin_8"/>
</dbReference>
<dbReference type="SMART" id="SM00558">
    <property type="entry name" value="JmjC"/>
    <property type="match status" value="1"/>
</dbReference>
<dbReference type="PANTHER" id="PTHR12480:SF21">
    <property type="entry name" value="JMJC DOMAIN-CONTAINING PROTEIN 8"/>
    <property type="match status" value="1"/>
</dbReference>
<organism evidence="4 5">
    <name type="scientific">Saccharata proteae CBS 121410</name>
    <dbReference type="NCBI Taxonomy" id="1314787"/>
    <lineage>
        <taxon>Eukaryota</taxon>
        <taxon>Fungi</taxon>
        <taxon>Dikarya</taxon>
        <taxon>Ascomycota</taxon>
        <taxon>Pezizomycotina</taxon>
        <taxon>Dothideomycetes</taxon>
        <taxon>Dothideomycetes incertae sedis</taxon>
        <taxon>Botryosphaeriales</taxon>
        <taxon>Saccharataceae</taxon>
        <taxon>Saccharata</taxon>
    </lineage>
</organism>
<dbReference type="SUPFAM" id="SSF51197">
    <property type="entry name" value="Clavaminate synthase-like"/>
    <property type="match status" value="1"/>
</dbReference>
<feature type="domain" description="F-box" evidence="2">
    <location>
        <begin position="72"/>
        <end position="118"/>
    </location>
</feature>
<reference evidence="4" key="1">
    <citation type="journal article" date="2020" name="Stud. Mycol.">
        <title>101 Dothideomycetes genomes: a test case for predicting lifestyles and emergence of pathogens.</title>
        <authorList>
            <person name="Haridas S."/>
            <person name="Albert R."/>
            <person name="Binder M."/>
            <person name="Bloem J."/>
            <person name="Labutti K."/>
            <person name="Salamov A."/>
            <person name="Andreopoulos B."/>
            <person name="Baker S."/>
            <person name="Barry K."/>
            <person name="Bills G."/>
            <person name="Bluhm B."/>
            <person name="Cannon C."/>
            <person name="Castanera R."/>
            <person name="Culley D."/>
            <person name="Daum C."/>
            <person name="Ezra D."/>
            <person name="Gonzalez J."/>
            <person name="Henrissat B."/>
            <person name="Kuo A."/>
            <person name="Liang C."/>
            <person name="Lipzen A."/>
            <person name="Lutzoni F."/>
            <person name="Magnuson J."/>
            <person name="Mondo S."/>
            <person name="Nolan M."/>
            <person name="Ohm R."/>
            <person name="Pangilinan J."/>
            <person name="Park H.-J."/>
            <person name="Ramirez L."/>
            <person name="Alfaro M."/>
            <person name="Sun H."/>
            <person name="Tritt A."/>
            <person name="Yoshinaga Y."/>
            <person name="Zwiers L.-H."/>
            <person name="Turgeon B."/>
            <person name="Goodwin S."/>
            <person name="Spatafora J."/>
            <person name="Crous P."/>
            <person name="Grigoriev I."/>
        </authorList>
    </citation>
    <scope>NUCLEOTIDE SEQUENCE</scope>
    <source>
        <strain evidence="4">CBS 121410</strain>
    </source>
</reference>
<dbReference type="OrthoDB" id="424465at2759"/>
<dbReference type="InterPro" id="IPR050910">
    <property type="entry name" value="JMJD6_ArgDemeth/LysHydrox"/>
</dbReference>
<comment type="caution">
    <text evidence="4">The sequence shown here is derived from an EMBL/GenBank/DDBJ whole genome shotgun (WGS) entry which is preliminary data.</text>
</comment>
<proteinExistence type="predicted"/>
<feature type="domain" description="JmjC" evidence="3">
    <location>
        <begin position="271"/>
        <end position="433"/>
    </location>
</feature>
<evidence type="ECO:0000259" key="2">
    <source>
        <dbReference type="PROSITE" id="PS50181"/>
    </source>
</evidence>
<dbReference type="GO" id="GO:0000987">
    <property type="term" value="F:cis-regulatory region sequence-specific DNA binding"/>
    <property type="evidence" value="ECO:0007669"/>
    <property type="project" value="TreeGrafter"/>
</dbReference>
<sequence length="512" mass="56786">MAPSAYPIEGYTVSEAYDSSSQRPAKKLRVGQAAADPDLDAAAEHAAIPSHPLGVKPSGNALTAEVDIKARCGHFARLPDEILMQVLEYFDASILRSLGASCKALYAFTRSEELWRALFVESQPPDFQWRGSWRSTYLSLPAGLQSHLDCSGLFSDALYRPFQCTYTPLEPYVTNIPRQNAIARLPDLSVEEFSSQWTNKPFILTSPVKEWPCFHGWSTPSLVKRYAEVAFRAEAVDWPLNKYVDYMYNNSDESPLYLFDRSFAEKMNIGVGKDVKDAAYWPPSCFGEDLFGVLGDQRPDSRWLIMGPARSGSTFHKDPNATSAWNAVLTGSKYWLMFPSSPSLPPPPGVILSEDCSEITSPLSIAEYLLTFHEMARETPGACEGICYAGEVLHVPSGWFHLVLNLEESIALTQNFVPRAKLADVLGFLRDQKDQTSGFKDGIEDPYSLFVEKLGEKHPDLLEEGLRGLERKGNGGRSGKWEELVKGGREAEGEEAGGFTFGFGCDDDEEVP</sequence>